<evidence type="ECO:0000256" key="9">
    <source>
        <dbReference type="ARBA" id="ARBA00022777"/>
    </source>
</evidence>
<dbReference type="EMBL" id="JOKN01000006">
    <property type="protein sequence ID" value="KEQ56981.1"/>
    <property type="molecule type" value="Genomic_DNA"/>
</dbReference>
<evidence type="ECO:0000256" key="5">
    <source>
        <dbReference type="ARBA" id="ARBA00019926"/>
    </source>
</evidence>
<organism evidence="13 14">
    <name type="scientific">Marine Group I thaumarchaeote SCGC AAA799-N04</name>
    <dbReference type="NCBI Taxonomy" id="1502293"/>
    <lineage>
        <taxon>Archaea</taxon>
        <taxon>Nitrososphaerota</taxon>
        <taxon>Marine Group I</taxon>
    </lineage>
</organism>
<proteinExistence type="inferred from homology"/>
<evidence type="ECO:0000256" key="1">
    <source>
        <dbReference type="ARBA" id="ARBA00000582"/>
    </source>
</evidence>
<dbReference type="Pfam" id="PF13207">
    <property type="entry name" value="AAA_17"/>
    <property type="match status" value="1"/>
</dbReference>
<evidence type="ECO:0000313" key="13">
    <source>
        <dbReference type="EMBL" id="KEQ56981.1"/>
    </source>
</evidence>
<name>A0A081RP58_9ARCH</name>
<dbReference type="InterPro" id="IPR027417">
    <property type="entry name" value="P-loop_NTPase"/>
</dbReference>
<evidence type="ECO:0000256" key="7">
    <source>
        <dbReference type="ARBA" id="ARBA00022679"/>
    </source>
</evidence>
<dbReference type="GO" id="GO:0005524">
    <property type="term" value="F:ATP binding"/>
    <property type="evidence" value="ECO:0007669"/>
    <property type="project" value="UniProtKB-UniRule"/>
</dbReference>
<keyword evidence="9 12" id="KW-0418">Kinase</keyword>
<dbReference type="Gene3D" id="3.40.50.300">
    <property type="entry name" value="P-loop containing nucleotide triphosphate hydrolases"/>
    <property type="match status" value="1"/>
</dbReference>
<comment type="subcellular location">
    <subcellularLocation>
        <location evidence="2 12">Cytoplasm</location>
    </subcellularLocation>
</comment>
<protein>
    <recommendedName>
        <fullName evidence="5 12">Adenylate kinase</fullName>
        <shortName evidence="12">AK</shortName>
        <ecNumber evidence="4 12">2.7.4.3</ecNumber>
    </recommendedName>
    <alternativeName>
        <fullName evidence="11 12">ATP-AMP transphosphorylase</fullName>
    </alternativeName>
</protein>
<dbReference type="Proteomes" id="UP000028059">
    <property type="component" value="Unassembled WGS sequence"/>
</dbReference>
<evidence type="ECO:0000313" key="14">
    <source>
        <dbReference type="Proteomes" id="UP000028059"/>
    </source>
</evidence>
<dbReference type="NCBIfam" id="NF003122">
    <property type="entry name" value="PRK04040.1"/>
    <property type="match status" value="1"/>
</dbReference>
<comment type="catalytic activity">
    <reaction evidence="1 12">
        <text>AMP + ATP = 2 ADP</text>
        <dbReference type="Rhea" id="RHEA:12973"/>
        <dbReference type="ChEBI" id="CHEBI:30616"/>
        <dbReference type="ChEBI" id="CHEBI:456215"/>
        <dbReference type="ChEBI" id="CHEBI:456216"/>
        <dbReference type="EC" id="2.7.4.3"/>
    </reaction>
</comment>
<keyword evidence="7 12" id="KW-0808">Transferase</keyword>
<evidence type="ECO:0000256" key="10">
    <source>
        <dbReference type="ARBA" id="ARBA00022840"/>
    </source>
</evidence>
<dbReference type="HAMAP" id="MF_00234">
    <property type="entry name" value="Adenylate_kinase_AdkA"/>
    <property type="match status" value="1"/>
</dbReference>
<evidence type="ECO:0000256" key="8">
    <source>
        <dbReference type="ARBA" id="ARBA00022741"/>
    </source>
</evidence>
<evidence type="ECO:0000256" key="6">
    <source>
        <dbReference type="ARBA" id="ARBA00022490"/>
    </source>
</evidence>
<dbReference type="SUPFAM" id="SSF52540">
    <property type="entry name" value="P-loop containing nucleoside triphosphate hydrolases"/>
    <property type="match status" value="1"/>
</dbReference>
<evidence type="ECO:0000256" key="12">
    <source>
        <dbReference type="HAMAP-Rule" id="MF_00234"/>
    </source>
</evidence>
<dbReference type="InterPro" id="IPR023477">
    <property type="entry name" value="Adenylate_kinase_AdkA"/>
</dbReference>
<evidence type="ECO:0000256" key="4">
    <source>
        <dbReference type="ARBA" id="ARBA00012955"/>
    </source>
</evidence>
<dbReference type="GO" id="GO:0004017">
    <property type="term" value="F:AMP kinase activity"/>
    <property type="evidence" value="ECO:0007669"/>
    <property type="project" value="UniProtKB-UniRule"/>
</dbReference>
<evidence type="ECO:0000256" key="2">
    <source>
        <dbReference type="ARBA" id="ARBA00004496"/>
    </source>
</evidence>
<sequence length="195" mass="21480">MLYLAESKKIILVGIPGVGKTTLLSKIVDHIKGHQKSISVVSYGTLMFEVAKQNGLNDRDELRKLPLAKQQELQKLAAEKIAAHTEEIVIIDTHAFISSPEGYYPGLPEHVLKIIKPSNFVSVSAKPEEIYSRRMSDDTRNRDKITLANVKKELDVQSGMISACAVITGSPVKYVLNREGKVDEAADKIINSLGL</sequence>
<evidence type="ECO:0000256" key="3">
    <source>
        <dbReference type="ARBA" id="ARBA00007088"/>
    </source>
</evidence>
<dbReference type="EC" id="2.7.4.3" evidence="4 12"/>
<keyword evidence="14" id="KW-1185">Reference proteome</keyword>
<comment type="caution">
    <text evidence="13">The sequence shown here is derived from an EMBL/GenBank/DDBJ whole genome shotgun (WGS) entry which is preliminary data.</text>
</comment>
<comment type="similarity">
    <text evidence="3 12">Belongs to the archaeal adenylate kinase family.</text>
</comment>
<dbReference type="GO" id="GO:0005737">
    <property type="term" value="C:cytoplasm"/>
    <property type="evidence" value="ECO:0007669"/>
    <property type="project" value="UniProtKB-SubCell"/>
</dbReference>
<gene>
    <name evidence="12 13" type="primary">adkA</name>
    <name evidence="13" type="ORF">AAA799N04_00494</name>
</gene>
<dbReference type="AlphaFoldDB" id="A0A081RP58"/>
<keyword evidence="6 12" id="KW-0963">Cytoplasm</keyword>
<feature type="binding site" evidence="12">
    <location>
        <begin position="14"/>
        <end position="22"/>
    </location>
    <ligand>
        <name>ATP</name>
        <dbReference type="ChEBI" id="CHEBI:30616"/>
    </ligand>
</feature>
<evidence type="ECO:0000256" key="11">
    <source>
        <dbReference type="ARBA" id="ARBA00033336"/>
    </source>
</evidence>
<keyword evidence="8 12" id="KW-0547">Nucleotide-binding</keyword>
<accession>A0A081RP58</accession>
<keyword evidence="10 12" id="KW-0067">ATP-binding</keyword>
<reference evidence="13 14" key="1">
    <citation type="submission" date="2014-06" db="EMBL/GenBank/DDBJ databases">
        <authorList>
            <person name="Ngugi D.K."/>
            <person name="Blom J."/>
            <person name="Alam I."/>
            <person name="Rashid M."/>
            <person name="Ba Alawi W."/>
            <person name="Zhang G."/>
            <person name="Hikmawan T."/>
            <person name="Guan Y."/>
            <person name="Antunes A."/>
            <person name="Siam R."/>
            <person name="ElDorry H."/>
            <person name="Bajic V."/>
            <person name="Stingl U."/>
        </authorList>
    </citation>
    <scope>NUCLEOTIDE SEQUENCE [LARGE SCALE GENOMIC DNA]</scope>
    <source>
        <strain evidence="13">SCGC AAA799-N04</strain>
    </source>
</reference>
<dbReference type="PATRIC" id="fig|1502293.3.peg.465"/>